<dbReference type="Gene3D" id="3.30.1490.70">
    <property type="match status" value="1"/>
</dbReference>
<feature type="domain" description="ATP-dependent DNA ligase family profile" evidence="4">
    <location>
        <begin position="119"/>
        <end position="238"/>
    </location>
</feature>
<keyword evidence="6" id="KW-1185">Reference proteome</keyword>
<accession>A0A2W1N7Q4</accession>
<protein>
    <submittedName>
        <fullName evidence="5">DNA ligase</fullName>
    </submittedName>
</protein>
<keyword evidence="2 5" id="KW-0436">Ligase</keyword>
<dbReference type="GO" id="GO:0005524">
    <property type="term" value="F:ATP binding"/>
    <property type="evidence" value="ECO:0007669"/>
    <property type="project" value="InterPro"/>
</dbReference>
<sequence length="307" mass="35252">MMTIELPKEPMAPIAVDALPVGNDWGYQIKWDGVRLLARVENERVELFSRRLLNKTSLYPEAVALLQPWLKQNCLLDGEAVIFDQSRQRPNFQLILQRERSRSGPNAGPSVRTGNHFIYVLFDLLHLNGEDLRQLPFAQRHRMLRELVPEKQPQLFVADLFDNAKALWNWVTEAGWEGVVCKRLTSPYSSGKNHRDWYKKKTALEFEVDIAGLIIRGGQVASLVMVKDGVLFGRVASGLNEQRRKLLLEEGLKRQSEAPIFTDLPMDLKKEQILWLQRPFGCTVTGLDMTDDGHLRHPKIVRLHDMP</sequence>
<dbReference type="AlphaFoldDB" id="A0A2W1N7Q4"/>
<dbReference type="InterPro" id="IPR050191">
    <property type="entry name" value="ATP-dep_DNA_ligase"/>
</dbReference>
<name>A0A2W1N7Q4_PAEXE</name>
<dbReference type="EMBL" id="NHRJ02000015">
    <property type="protein sequence ID" value="PZE19620.1"/>
    <property type="molecule type" value="Genomic_DNA"/>
</dbReference>
<gene>
    <name evidence="5" type="ORF">CBW46_018005</name>
</gene>
<comment type="similarity">
    <text evidence="1">Belongs to the ATP-dependent DNA ligase family.</text>
</comment>
<comment type="caution">
    <text evidence="5">The sequence shown here is derived from an EMBL/GenBank/DDBJ whole genome shotgun (WGS) entry which is preliminary data.</text>
</comment>
<dbReference type="Gene3D" id="2.40.50.140">
    <property type="entry name" value="Nucleic acid-binding proteins"/>
    <property type="match status" value="1"/>
</dbReference>
<evidence type="ECO:0000256" key="1">
    <source>
        <dbReference type="ARBA" id="ARBA00007572"/>
    </source>
</evidence>
<reference evidence="5" key="1">
    <citation type="submission" date="2018-06" db="EMBL/GenBank/DDBJ databases">
        <title>Paenibacillus xerothermodurans sp. nov. an extremely dry heat resistant spore forming bacterium isolated from the soil of Cape Canaveral, Florida.</title>
        <authorList>
            <person name="Seuylemezian A."/>
            <person name="Kaur N."/>
            <person name="Patil P."/>
            <person name="Patil P."/>
            <person name="Mayilraj S."/>
            <person name="Vaishampayan P."/>
        </authorList>
    </citation>
    <scope>NUCLEOTIDE SEQUENCE [LARGE SCALE GENOMIC DNA]</scope>
    <source>
        <strain evidence="5">ATCC 27380</strain>
    </source>
</reference>
<evidence type="ECO:0000259" key="4">
    <source>
        <dbReference type="PROSITE" id="PS50160"/>
    </source>
</evidence>
<dbReference type="SUPFAM" id="SSF50249">
    <property type="entry name" value="Nucleic acid-binding proteins"/>
    <property type="match status" value="1"/>
</dbReference>
<dbReference type="Pfam" id="PF01068">
    <property type="entry name" value="DNA_ligase_A_M"/>
    <property type="match status" value="1"/>
</dbReference>
<evidence type="ECO:0000313" key="5">
    <source>
        <dbReference type="EMBL" id="PZE19620.1"/>
    </source>
</evidence>
<dbReference type="Gene3D" id="3.30.470.30">
    <property type="entry name" value="DNA ligase/mRNA capping enzyme"/>
    <property type="match status" value="1"/>
</dbReference>
<dbReference type="PANTHER" id="PTHR45674:SF4">
    <property type="entry name" value="DNA LIGASE 1"/>
    <property type="match status" value="1"/>
</dbReference>
<proteinExistence type="inferred from homology"/>
<organism evidence="5 6">
    <name type="scientific">Paenibacillus xerothermodurans</name>
    <dbReference type="NCBI Taxonomy" id="1977292"/>
    <lineage>
        <taxon>Bacteria</taxon>
        <taxon>Bacillati</taxon>
        <taxon>Bacillota</taxon>
        <taxon>Bacilli</taxon>
        <taxon>Bacillales</taxon>
        <taxon>Paenibacillaceae</taxon>
        <taxon>Paenibacillus</taxon>
    </lineage>
</organism>
<dbReference type="GO" id="GO:0006310">
    <property type="term" value="P:DNA recombination"/>
    <property type="evidence" value="ECO:0007669"/>
    <property type="project" value="InterPro"/>
</dbReference>
<evidence type="ECO:0000256" key="3">
    <source>
        <dbReference type="ARBA" id="ARBA00034003"/>
    </source>
</evidence>
<dbReference type="InterPro" id="IPR012310">
    <property type="entry name" value="DNA_ligase_ATP-dep_cent"/>
</dbReference>
<dbReference type="OrthoDB" id="9802472at2"/>
<dbReference type="Proteomes" id="UP000214746">
    <property type="component" value="Unassembled WGS sequence"/>
</dbReference>
<dbReference type="InterPro" id="IPR012340">
    <property type="entry name" value="NA-bd_OB-fold"/>
</dbReference>
<dbReference type="PROSITE" id="PS50160">
    <property type="entry name" value="DNA_LIGASE_A3"/>
    <property type="match status" value="1"/>
</dbReference>
<dbReference type="PANTHER" id="PTHR45674">
    <property type="entry name" value="DNA LIGASE 1/3 FAMILY MEMBER"/>
    <property type="match status" value="1"/>
</dbReference>
<dbReference type="CDD" id="cd07906">
    <property type="entry name" value="Adenylation_DNA_ligase_LigD_LigC"/>
    <property type="match status" value="1"/>
</dbReference>
<dbReference type="GO" id="GO:0003910">
    <property type="term" value="F:DNA ligase (ATP) activity"/>
    <property type="evidence" value="ECO:0007669"/>
    <property type="project" value="UniProtKB-EC"/>
</dbReference>
<evidence type="ECO:0000313" key="6">
    <source>
        <dbReference type="Proteomes" id="UP000214746"/>
    </source>
</evidence>
<dbReference type="SUPFAM" id="SSF56091">
    <property type="entry name" value="DNA ligase/mRNA capping enzyme, catalytic domain"/>
    <property type="match status" value="1"/>
</dbReference>
<dbReference type="GO" id="GO:0006281">
    <property type="term" value="P:DNA repair"/>
    <property type="evidence" value="ECO:0007669"/>
    <property type="project" value="InterPro"/>
</dbReference>
<evidence type="ECO:0000256" key="2">
    <source>
        <dbReference type="ARBA" id="ARBA00022598"/>
    </source>
</evidence>
<comment type="catalytic activity">
    <reaction evidence="3">
        <text>ATP + (deoxyribonucleotide)n-3'-hydroxyl + 5'-phospho-(deoxyribonucleotide)m = (deoxyribonucleotide)n+m + AMP + diphosphate.</text>
        <dbReference type="EC" id="6.5.1.1"/>
    </reaction>
</comment>